<feature type="compositionally biased region" description="Polar residues" evidence="1">
    <location>
        <begin position="63"/>
        <end position="75"/>
    </location>
</feature>
<organism evidence="2 3">
    <name type="scientific">Lachancea mirantina</name>
    <dbReference type="NCBI Taxonomy" id="1230905"/>
    <lineage>
        <taxon>Eukaryota</taxon>
        <taxon>Fungi</taxon>
        <taxon>Dikarya</taxon>
        <taxon>Ascomycota</taxon>
        <taxon>Saccharomycotina</taxon>
        <taxon>Saccharomycetes</taxon>
        <taxon>Saccharomycetales</taxon>
        <taxon>Saccharomycetaceae</taxon>
        <taxon>Lachancea</taxon>
    </lineage>
</organism>
<feature type="compositionally biased region" description="Polar residues" evidence="1">
    <location>
        <begin position="360"/>
        <end position="379"/>
    </location>
</feature>
<reference evidence="3" key="1">
    <citation type="submission" date="2016-03" db="EMBL/GenBank/DDBJ databases">
        <authorList>
            <person name="Devillers H."/>
        </authorList>
    </citation>
    <scope>NUCLEOTIDE SEQUENCE [LARGE SCALE GENOMIC DNA]</scope>
</reference>
<dbReference type="STRING" id="1230905.A0A1G4JXM7"/>
<feature type="region of interest" description="Disordered" evidence="1">
    <location>
        <begin position="461"/>
        <end position="485"/>
    </location>
</feature>
<feature type="compositionally biased region" description="Polar residues" evidence="1">
    <location>
        <begin position="309"/>
        <end position="321"/>
    </location>
</feature>
<name>A0A1G4JXM7_9SACH</name>
<feature type="region of interest" description="Disordered" evidence="1">
    <location>
        <begin position="50"/>
        <end position="75"/>
    </location>
</feature>
<protein>
    <submittedName>
        <fullName evidence="2">LAMI_0F04236g1_1</fullName>
    </submittedName>
</protein>
<sequence length="609" mass="67447">MITRSPTRTKTKSFHGTQMDFKFPSLDFLPDEDVDNYKMSNHHIVNDAILRQKDDDNEEEDVSSQLLSDYTHSNSGHSSNAIGSAFYSFANISDNTTAPKTSGSNGMPSWDSNASGGRKKYPSTLAPPVTATPPVKRALDVSNTRPSRQSTFSHKNRYSASTAAGTIPTADNMSFQITFGSCGTDFNASAAAALSPNMRSKPTSLTDYSTIKPLRQNSVTRKPTNLKRSKAIRCKGGLLQFFSTLRNRTRTRLHRWRVAIRKKLFTYRNRNKARKSKTQTTSHLKRANGFVTNFERSSSSLKTVDSVSITKSRSLKDQSVATPDPEVKHDSEGIVTSPKPNKTSLRRSPSSIKRAASILTRANSQTAGSHQGSTTPVTRKNSHTKLVRSTPSRSLNAIVRQPSIVVSNKVIPLSKLNVSNNEFPIKEEDEDEYVINTHVMARSSFDSTYRSNTPSIASMSDQAFEDAQSHVDTEEEQENLENEKPQNSLAEWNHFLSETISRQILMRLQIAKFQEAGPDDDCKELIDAIISDYEEVTTSSIYDSDKRDEITSMTTISSEEDARCFSIQTSANKGSPTSSTRRGGAFEMLASTFNGSVKRSLTLPVGVRI</sequence>
<feature type="compositionally biased region" description="Polar residues" evidence="1">
    <location>
        <begin position="338"/>
        <end position="351"/>
    </location>
</feature>
<feature type="compositionally biased region" description="Polar residues" evidence="1">
    <location>
        <begin position="141"/>
        <end position="158"/>
    </location>
</feature>
<dbReference type="AlphaFoldDB" id="A0A1G4JXM7"/>
<keyword evidence="3" id="KW-1185">Reference proteome</keyword>
<gene>
    <name evidence="2" type="ORF">LAMI_0F04236G</name>
</gene>
<evidence type="ECO:0000313" key="2">
    <source>
        <dbReference type="EMBL" id="SCU95885.1"/>
    </source>
</evidence>
<dbReference type="Proteomes" id="UP000191024">
    <property type="component" value="Chromosome F"/>
</dbReference>
<feature type="compositionally biased region" description="Low complexity" evidence="1">
    <location>
        <begin position="126"/>
        <end position="135"/>
    </location>
</feature>
<feature type="region of interest" description="Disordered" evidence="1">
    <location>
        <begin position="97"/>
        <end position="158"/>
    </location>
</feature>
<dbReference type="OrthoDB" id="4065285at2759"/>
<evidence type="ECO:0000256" key="1">
    <source>
        <dbReference type="SAM" id="MobiDB-lite"/>
    </source>
</evidence>
<dbReference type="EMBL" id="LT598467">
    <property type="protein sequence ID" value="SCU95885.1"/>
    <property type="molecule type" value="Genomic_DNA"/>
</dbReference>
<proteinExistence type="predicted"/>
<accession>A0A1G4JXM7</accession>
<feature type="region of interest" description="Disordered" evidence="1">
    <location>
        <begin position="302"/>
        <end position="393"/>
    </location>
</feature>
<evidence type="ECO:0000313" key="3">
    <source>
        <dbReference type="Proteomes" id="UP000191024"/>
    </source>
</evidence>
<feature type="compositionally biased region" description="Polar residues" evidence="1">
    <location>
        <begin position="97"/>
        <end position="115"/>
    </location>
</feature>